<dbReference type="InterPro" id="IPR045851">
    <property type="entry name" value="AMP-bd_C_sf"/>
</dbReference>
<name>A0A835KYW2_9POAL</name>
<dbReference type="EC" id="6.2.1.12" evidence="2"/>
<comment type="caution">
    <text evidence="11">The sequence shown here is derived from an EMBL/GenBank/DDBJ whole genome shotgun (WGS) entry which is preliminary data.</text>
</comment>
<feature type="domain" description="AMP-binding enzyme C-terminal" evidence="10">
    <location>
        <begin position="155"/>
        <end position="231"/>
    </location>
</feature>
<evidence type="ECO:0000259" key="9">
    <source>
        <dbReference type="Pfam" id="PF00501"/>
    </source>
</evidence>
<dbReference type="InterPro" id="IPR042099">
    <property type="entry name" value="ANL_N_sf"/>
</dbReference>
<comment type="catalytic activity">
    <reaction evidence="6">
        <text>(E)-4-coumarate + ATP + H(+) = (E)-4-coumaroyl-AMP + diphosphate</text>
        <dbReference type="Rhea" id="RHEA:72419"/>
        <dbReference type="ChEBI" id="CHEBI:12876"/>
        <dbReference type="ChEBI" id="CHEBI:15378"/>
        <dbReference type="ChEBI" id="CHEBI:30616"/>
        <dbReference type="ChEBI" id="CHEBI:33019"/>
        <dbReference type="ChEBI" id="CHEBI:192348"/>
    </reaction>
    <physiologicalReaction direction="left-to-right" evidence="6">
        <dbReference type="Rhea" id="RHEA:72420"/>
    </physiologicalReaction>
</comment>
<evidence type="ECO:0000256" key="1">
    <source>
        <dbReference type="ARBA" id="ARBA00006432"/>
    </source>
</evidence>
<evidence type="ECO:0000256" key="7">
    <source>
        <dbReference type="ARBA" id="ARBA00034223"/>
    </source>
</evidence>
<dbReference type="PANTHER" id="PTHR24096:SF338">
    <property type="entry name" value="4-COUMARATE--COA LIGASE-LIKE 8-RELATED"/>
    <property type="match status" value="1"/>
</dbReference>
<dbReference type="Pfam" id="PF13193">
    <property type="entry name" value="AMP-binding_C"/>
    <property type="match status" value="1"/>
</dbReference>
<comment type="catalytic activity">
    <reaction evidence="7">
        <text>(E)-4-coumaroyl-AMP + CoA = (E)-4-coumaroyl-CoA + AMP + H(+)</text>
        <dbReference type="Rhea" id="RHEA:72423"/>
        <dbReference type="ChEBI" id="CHEBI:15378"/>
        <dbReference type="ChEBI" id="CHEBI:57287"/>
        <dbReference type="ChEBI" id="CHEBI:85008"/>
        <dbReference type="ChEBI" id="CHEBI:192348"/>
        <dbReference type="ChEBI" id="CHEBI:456215"/>
    </reaction>
    <physiologicalReaction direction="left-to-right" evidence="7">
        <dbReference type="Rhea" id="RHEA:72424"/>
    </physiologicalReaction>
</comment>
<keyword evidence="5" id="KW-0067">ATP-binding</keyword>
<reference evidence="11" key="1">
    <citation type="submission" date="2020-07" db="EMBL/GenBank/DDBJ databases">
        <title>Genome sequence and genetic diversity analysis of an under-domesticated orphan crop, white fonio (Digitaria exilis).</title>
        <authorList>
            <person name="Bennetzen J.L."/>
            <person name="Chen S."/>
            <person name="Ma X."/>
            <person name="Wang X."/>
            <person name="Yssel A.E.J."/>
            <person name="Chaluvadi S.R."/>
            <person name="Johnson M."/>
            <person name="Gangashetty P."/>
            <person name="Hamidou F."/>
            <person name="Sanogo M.D."/>
            <person name="Zwaenepoel A."/>
            <person name="Wallace J."/>
            <person name="Van De Peer Y."/>
            <person name="Van Deynze A."/>
        </authorList>
    </citation>
    <scope>NUCLEOTIDE SEQUENCE</scope>
    <source>
        <tissue evidence="11">Leaves</tissue>
    </source>
</reference>
<dbReference type="SUPFAM" id="SSF56801">
    <property type="entry name" value="Acetyl-CoA synthetase-like"/>
    <property type="match status" value="1"/>
</dbReference>
<evidence type="ECO:0000256" key="4">
    <source>
        <dbReference type="ARBA" id="ARBA00022741"/>
    </source>
</evidence>
<dbReference type="GO" id="GO:0016207">
    <property type="term" value="F:4-coumarate-CoA ligase activity"/>
    <property type="evidence" value="ECO:0007669"/>
    <property type="project" value="UniProtKB-EC"/>
</dbReference>
<proteinExistence type="inferred from homology"/>
<accession>A0A835KYW2</accession>
<evidence type="ECO:0000256" key="3">
    <source>
        <dbReference type="ARBA" id="ARBA00022598"/>
    </source>
</evidence>
<gene>
    <name evidence="11" type="ORF">HU200_002945</name>
</gene>
<evidence type="ECO:0000313" key="12">
    <source>
        <dbReference type="Proteomes" id="UP000636709"/>
    </source>
</evidence>
<dbReference type="AlphaFoldDB" id="A0A835KYW2"/>
<feature type="domain" description="AMP-dependent synthetase/ligase" evidence="9">
    <location>
        <begin position="22"/>
        <end position="100"/>
    </location>
</feature>
<dbReference type="Gene3D" id="3.40.50.12780">
    <property type="entry name" value="N-terminal domain of ligase-like"/>
    <property type="match status" value="1"/>
</dbReference>
<dbReference type="Proteomes" id="UP000636709">
    <property type="component" value="Unassembled WGS sequence"/>
</dbReference>
<organism evidence="11 12">
    <name type="scientific">Digitaria exilis</name>
    <dbReference type="NCBI Taxonomy" id="1010633"/>
    <lineage>
        <taxon>Eukaryota</taxon>
        <taxon>Viridiplantae</taxon>
        <taxon>Streptophyta</taxon>
        <taxon>Embryophyta</taxon>
        <taxon>Tracheophyta</taxon>
        <taxon>Spermatophyta</taxon>
        <taxon>Magnoliopsida</taxon>
        <taxon>Liliopsida</taxon>
        <taxon>Poales</taxon>
        <taxon>Poaceae</taxon>
        <taxon>PACMAD clade</taxon>
        <taxon>Panicoideae</taxon>
        <taxon>Panicodae</taxon>
        <taxon>Paniceae</taxon>
        <taxon>Anthephorinae</taxon>
        <taxon>Digitaria</taxon>
    </lineage>
</organism>
<dbReference type="FunFam" id="3.30.300.30:FF:000007">
    <property type="entry name" value="4-coumarate--CoA ligase 2"/>
    <property type="match status" value="1"/>
</dbReference>
<comment type="catalytic activity">
    <reaction evidence="8">
        <text>(E)-4-coumarate + ATP + CoA = (E)-4-coumaroyl-CoA + AMP + diphosphate</text>
        <dbReference type="Rhea" id="RHEA:19641"/>
        <dbReference type="ChEBI" id="CHEBI:12876"/>
        <dbReference type="ChEBI" id="CHEBI:30616"/>
        <dbReference type="ChEBI" id="CHEBI:33019"/>
        <dbReference type="ChEBI" id="CHEBI:57287"/>
        <dbReference type="ChEBI" id="CHEBI:85008"/>
        <dbReference type="ChEBI" id="CHEBI:456215"/>
        <dbReference type="EC" id="6.2.1.12"/>
    </reaction>
    <physiologicalReaction direction="left-to-right" evidence="8">
        <dbReference type="Rhea" id="RHEA:19642"/>
    </physiologicalReaction>
</comment>
<dbReference type="InterPro" id="IPR025110">
    <property type="entry name" value="AMP-bd_C"/>
</dbReference>
<protein>
    <recommendedName>
        <fullName evidence="2">4-coumarate--CoA ligase</fullName>
        <ecNumber evidence="2">6.2.1.12</ecNumber>
    </recommendedName>
</protein>
<dbReference type="Pfam" id="PF00501">
    <property type="entry name" value="AMP-binding"/>
    <property type="match status" value="1"/>
</dbReference>
<evidence type="ECO:0000256" key="5">
    <source>
        <dbReference type="ARBA" id="ARBA00022840"/>
    </source>
</evidence>
<evidence type="ECO:0000313" key="11">
    <source>
        <dbReference type="EMBL" id="KAF8779264.1"/>
    </source>
</evidence>
<keyword evidence="12" id="KW-1185">Reference proteome</keyword>
<keyword evidence="3" id="KW-0436">Ligase</keyword>
<dbReference type="Gene3D" id="3.30.300.30">
    <property type="match status" value="1"/>
</dbReference>
<evidence type="ECO:0000259" key="10">
    <source>
        <dbReference type="Pfam" id="PF13193"/>
    </source>
</evidence>
<evidence type="ECO:0000256" key="6">
    <source>
        <dbReference type="ARBA" id="ARBA00034219"/>
    </source>
</evidence>
<dbReference type="InterPro" id="IPR000873">
    <property type="entry name" value="AMP-dep_synth/lig_dom"/>
</dbReference>
<keyword evidence="4" id="KW-0547">Nucleotide-binding</keyword>
<evidence type="ECO:0000256" key="8">
    <source>
        <dbReference type="ARBA" id="ARBA00034252"/>
    </source>
</evidence>
<evidence type="ECO:0000256" key="2">
    <source>
        <dbReference type="ARBA" id="ARBA00012959"/>
    </source>
</evidence>
<dbReference type="EMBL" id="JACEFO010000186">
    <property type="protein sequence ID" value="KAF8779264.1"/>
    <property type="molecule type" value="Genomic_DNA"/>
</dbReference>
<dbReference type="GO" id="GO:0005777">
    <property type="term" value="C:peroxisome"/>
    <property type="evidence" value="ECO:0007669"/>
    <property type="project" value="TreeGrafter"/>
</dbReference>
<dbReference type="PANTHER" id="PTHR24096">
    <property type="entry name" value="LONG-CHAIN-FATTY-ACID--COA LIGASE"/>
    <property type="match status" value="1"/>
</dbReference>
<sequence length="258" mass="28335">MLELHLIGRRSARDEGTDNLVCLQCYGLTEATVIVTMDDLPLLQHDNDGTVESNESSPTVGRLVPSTEARIVDVESGESLPPNRVGELWIRGPSVMQGYLRCEEPTAAALVVADGGGRWLRTGDLCFVDFHGFVHVVDRIKELIKYRAYQVAPAELEDVLASHPDIQDVAVAPYPDEEAGEIPVACVVRKPGSSKLQAQDIISFVQSKVAPYKKVRKVVFVDSIARSPSGKILRAQLKSFVRTCEMHGEAELRCANRV</sequence>
<comment type="similarity">
    <text evidence="1">Belongs to the ATP-dependent AMP-binding enzyme family.</text>
</comment>
<dbReference type="GO" id="GO:0005524">
    <property type="term" value="F:ATP binding"/>
    <property type="evidence" value="ECO:0007669"/>
    <property type="project" value="UniProtKB-KW"/>
</dbReference>
<dbReference type="OrthoDB" id="10253869at2759"/>